<dbReference type="GO" id="GO:0000976">
    <property type="term" value="F:transcription cis-regulatory region binding"/>
    <property type="evidence" value="ECO:0007669"/>
    <property type="project" value="TreeGrafter"/>
</dbReference>
<dbReference type="Gene3D" id="1.10.357.10">
    <property type="entry name" value="Tetracycline Repressor, domain 2"/>
    <property type="match status" value="1"/>
</dbReference>
<feature type="DNA-binding region" description="H-T-H motif" evidence="4">
    <location>
        <begin position="25"/>
        <end position="44"/>
    </location>
</feature>
<dbReference type="InterPro" id="IPR009057">
    <property type="entry name" value="Homeodomain-like_sf"/>
</dbReference>
<name>A0AAW5HQA2_9CORY</name>
<evidence type="ECO:0000313" key="7">
    <source>
        <dbReference type="Proteomes" id="UP001205920"/>
    </source>
</evidence>
<comment type="caution">
    <text evidence="6">The sequence shown here is derived from an EMBL/GenBank/DDBJ whole genome shotgun (WGS) entry which is preliminary data.</text>
</comment>
<dbReference type="PROSITE" id="PS50977">
    <property type="entry name" value="HTH_TETR_2"/>
    <property type="match status" value="1"/>
</dbReference>
<keyword evidence="7" id="KW-1185">Reference proteome</keyword>
<proteinExistence type="predicted"/>
<evidence type="ECO:0000256" key="2">
    <source>
        <dbReference type="ARBA" id="ARBA00023125"/>
    </source>
</evidence>
<keyword evidence="3" id="KW-0804">Transcription</keyword>
<sequence length="189" mass="20300">MHLSVDQITITAMDLLRSYGLADVSMRRIAKELDVAPSALYWHVASKQDLVARLAEHIVAPLTTSSSPATSTSEAARMLRNCLLSIRDGAEVTVTAVGNPESPIHSQLQRFFITSLAMEIEGASTPQLRATADALLHLILGSALVQQTESQLVAATNASETLPQSQTIERDDSFAFSVDLIIRGLQAGC</sequence>
<keyword evidence="1" id="KW-0805">Transcription regulation</keyword>
<keyword evidence="2 4" id="KW-0238">DNA-binding</keyword>
<dbReference type="Pfam" id="PF00440">
    <property type="entry name" value="TetR_N"/>
    <property type="match status" value="1"/>
</dbReference>
<dbReference type="InterPro" id="IPR050109">
    <property type="entry name" value="HTH-type_TetR-like_transc_reg"/>
</dbReference>
<protein>
    <submittedName>
        <fullName evidence="6">TetR family transcriptional regulator</fullName>
    </submittedName>
</protein>
<evidence type="ECO:0000313" key="6">
    <source>
        <dbReference type="EMBL" id="MCO6393444.1"/>
    </source>
</evidence>
<evidence type="ECO:0000256" key="3">
    <source>
        <dbReference type="ARBA" id="ARBA00023163"/>
    </source>
</evidence>
<evidence type="ECO:0000259" key="5">
    <source>
        <dbReference type="PROSITE" id="PS50977"/>
    </source>
</evidence>
<dbReference type="Proteomes" id="UP001205920">
    <property type="component" value="Unassembled WGS sequence"/>
</dbReference>
<dbReference type="GO" id="GO:0003700">
    <property type="term" value="F:DNA-binding transcription factor activity"/>
    <property type="evidence" value="ECO:0007669"/>
    <property type="project" value="TreeGrafter"/>
</dbReference>
<dbReference type="AlphaFoldDB" id="A0AAW5HQA2"/>
<dbReference type="InterPro" id="IPR001647">
    <property type="entry name" value="HTH_TetR"/>
</dbReference>
<evidence type="ECO:0000256" key="1">
    <source>
        <dbReference type="ARBA" id="ARBA00023015"/>
    </source>
</evidence>
<dbReference type="PANTHER" id="PTHR30055:SF151">
    <property type="entry name" value="TRANSCRIPTIONAL REGULATORY PROTEIN"/>
    <property type="match status" value="1"/>
</dbReference>
<dbReference type="SUPFAM" id="SSF48498">
    <property type="entry name" value="Tetracyclin repressor-like, C-terminal domain"/>
    <property type="match status" value="1"/>
</dbReference>
<dbReference type="PRINTS" id="PR00400">
    <property type="entry name" value="TETREPRESSOR"/>
</dbReference>
<feature type="domain" description="HTH tetR-type" evidence="5">
    <location>
        <begin position="2"/>
        <end position="62"/>
    </location>
</feature>
<dbReference type="PANTHER" id="PTHR30055">
    <property type="entry name" value="HTH-TYPE TRANSCRIPTIONAL REGULATOR RUTR"/>
    <property type="match status" value="1"/>
</dbReference>
<dbReference type="EMBL" id="JAEUWV010000001">
    <property type="protein sequence ID" value="MCO6393444.1"/>
    <property type="molecule type" value="Genomic_DNA"/>
</dbReference>
<accession>A0AAW5HQA2</accession>
<gene>
    <name evidence="6" type="ORF">JMN37_00370</name>
</gene>
<dbReference type="GO" id="GO:0045892">
    <property type="term" value="P:negative regulation of DNA-templated transcription"/>
    <property type="evidence" value="ECO:0007669"/>
    <property type="project" value="InterPro"/>
</dbReference>
<dbReference type="InterPro" id="IPR036271">
    <property type="entry name" value="Tet_transcr_reg_TetR-rel_C_sf"/>
</dbReference>
<dbReference type="RefSeq" id="WP_252930771.1">
    <property type="nucleotide sequence ID" value="NZ_JAEUWV010000001.1"/>
</dbReference>
<evidence type="ECO:0000256" key="4">
    <source>
        <dbReference type="PROSITE-ProRule" id="PRU00335"/>
    </source>
</evidence>
<dbReference type="InterPro" id="IPR003012">
    <property type="entry name" value="Tet_transcr_reg_TetR"/>
</dbReference>
<dbReference type="GO" id="GO:0046677">
    <property type="term" value="P:response to antibiotic"/>
    <property type="evidence" value="ECO:0007669"/>
    <property type="project" value="InterPro"/>
</dbReference>
<dbReference type="SUPFAM" id="SSF46689">
    <property type="entry name" value="Homeodomain-like"/>
    <property type="match status" value="1"/>
</dbReference>
<dbReference type="Gene3D" id="1.10.10.60">
    <property type="entry name" value="Homeodomain-like"/>
    <property type="match status" value="1"/>
</dbReference>
<reference evidence="6 7" key="1">
    <citation type="submission" date="2021-01" db="EMBL/GenBank/DDBJ databases">
        <title>Identification and Characterization of Corynebacterium sp.</title>
        <authorList>
            <person name="Luo Q."/>
            <person name="Qu P."/>
            <person name="Chen Q."/>
        </authorList>
    </citation>
    <scope>NUCLEOTIDE SEQUENCE [LARGE SCALE GENOMIC DNA]</scope>
    <source>
        <strain evidence="6 7">MC-18</strain>
    </source>
</reference>
<organism evidence="6 7">
    <name type="scientific">Corynebacterium lipophilum</name>
    <dbReference type="NCBI Taxonomy" id="2804918"/>
    <lineage>
        <taxon>Bacteria</taxon>
        <taxon>Bacillati</taxon>
        <taxon>Actinomycetota</taxon>
        <taxon>Actinomycetes</taxon>
        <taxon>Mycobacteriales</taxon>
        <taxon>Corynebacteriaceae</taxon>
        <taxon>Corynebacterium</taxon>
    </lineage>
</organism>